<feature type="transmembrane region" description="Helical" evidence="1">
    <location>
        <begin position="190"/>
        <end position="214"/>
    </location>
</feature>
<name>A0A8T7LVZ0_9CHLR</name>
<keyword evidence="5" id="KW-1185">Reference proteome</keyword>
<reference evidence="2 4" key="1">
    <citation type="submission" date="2020-06" db="EMBL/GenBank/DDBJ databases">
        <title>Anoxygenic phototrophic Chloroflexota member uses a Type I reaction center.</title>
        <authorList>
            <person name="Tsuji J.M."/>
            <person name="Shaw N.A."/>
            <person name="Nagashima S."/>
            <person name="Venkiteswaran J."/>
            <person name="Schiff S.L."/>
            <person name="Hanada S."/>
            <person name="Tank M."/>
            <person name="Neufeld J.D."/>
        </authorList>
    </citation>
    <scope>NUCLEOTIDE SEQUENCE [LARGE SCALE GENOMIC DNA]</scope>
    <source>
        <strain evidence="2">L227-S17</strain>
    </source>
</reference>
<keyword evidence="1" id="KW-1133">Transmembrane helix</keyword>
<evidence type="ECO:0000256" key="1">
    <source>
        <dbReference type="SAM" id="Phobius"/>
    </source>
</evidence>
<organism evidence="2 4">
    <name type="scientific">Candidatus Chlorohelix allophototropha</name>
    <dbReference type="NCBI Taxonomy" id="3003348"/>
    <lineage>
        <taxon>Bacteria</taxon>
        <taxon>Bacillati</taxon>
        <taxon>Chloroflexota</taxon>
        <taxon>Chloroflexia</taxon>
        <taxon>Candidatus Chloroheliales</taxon>
        <taxon>Candidatus Chloroheliaceae</taxon>
        <taxon>Candidatus Chlorohelix</taxon>
    </lineage>
</organism>
<evidence type="ECO:0000313" key="3">
    <source>
        <dbReference type="EMBL" id="WJW66938.1"/>
    </source>
</evidence>
<accession>A0A8T7LVZ0</accession>
<evidence type="ECO:0000313" key="5">
    <source>
        <dbReference type="Proteomes" id="UP001431572"/>
    </source>
</evidence>
<dbReference type="RefSeq" id="WP_341468831.1">
    <property type="nucleotide sequence ID" value="NZ_CP128399.1"/>
</dbReference>
<feature type="transmembrane region" description="Helical" evidence="1">
    <location>
        <begin position="72"/>
        <end position="93"/>
    </location>
</feature>
<keyword evidence="1" id="KW-0812">Transmembrane</keyword>
<dbReference type="Proteomes" id="UP001431572">
    <property type="component" value="Chromosome 1"/>
</dbReference>
<gene>
    <name evidence="2" type="ORF">HXX08_04175</name>
    <name evidence="3" type="ORF">OZ401_000183</name>
</gene>
<sequence>MTNQTGQITKPQIIQSINNTRQLPSYNYPQLNQPNYYYAQQYHRHPQAYNYLPYQSVHSMLVRRMKKPSINYFYLAVAVGGSLVTICPFLPWIDFFMSKGVSSANGLGMFSNMSGTAPDFGAIHGIPVLIAGLVVMSLGFGGLMVSKKGYSGLLIGASVFNTSTMLYKMVDITGLVEKGSYQGIPVKMDFGLYMGVVGSMITLVASVLAMAYCISRSKKSIGEDMKEVAEGIGEGFKLMGGLGGK</sequence>
<reference evidence="3" key="2">
    <citation type="journal article" date="2024" name="Nature">
        <title>Anoxygenic phototroph of the Chloroflexota uses a type I reaction centre.</title>
        <authorList>
            <person name="Tsuji J.M."/>
            <person name="Shaw N.A."/>
            <person name="Nagashima S."/>
            <person name="Venkiteswaran J.J."/>
            <person name="Schiff S.L."/>
            <person name="Watanabe T."/>
            <person name="Fukui M."/>
            <person name="Hanada S."/>
            <person name="Tank M."/>
            <person name="Neufeld J.D."/>
        </authorList>
    </citation>
    <scope>NUCLEOTIDE SEQUENCE</scope>
    <source>
        <strain evidence="3">L227-S17</strain>
    </source>
</reference>
<protein>
    <submittedName>
        <fullName evidence="2">Uncharacterized protein</fullName>
    </submittedName>
</protein>
<evidence type="ECO:0000313" key="4">
    <source>
        <dbReference type="Proteomes" id="UP000521676"/>
    </source>
</evidence>
<dbReference type="Proteomes" id="UP000521676">
    <property type="component" value="Unassembled WGS sequence"/>
</dbReference>
<evidence type="ECO:0000313" key="2">
    <source>
        <dbReference type="EMBL" id="NWJ45057.1"/>
    </source>
</evidence>
<dbReference type="EMBL" id="CP128399">
    <property type="protein sequence ID" value="WJW66938.1"/>
    <property type="molecule type" value="Genomic_DNA"/>
</dbReference>
<keyword evidence="1" id="KW-0472">Membrane</keyword>
<proteinExistence type="predicted"/>
<feature type="transmembrane region" description="Helical" evidence="1">
    <location>
        <begin position="152"/>
        <end position="170"/>
    </location>
</feature>
<dbReference type="AlphaFoldDB" id="A0A8T7LVZ0"/>
<dbReference type="EMBL" id="JACATZ010000001">
    <property type="protein sequence ID" value="NWJ45057.1"/>
    <property type="molecule type" value="Genomic_DNA"/>
</dbReference>
<feature type="transmembrane region" description="Helical" evidence="1">
    <location>
        <begin position="122"/>
        <end position="145"/>
    </location>
</feature>